<evidence type="ECO:0000256" key="2">
    <source>
        <dbReference type="ARBA" id="ARBA00023002"/>
    </source>
</evidence>
<dbReference type="RefSeq" id="WP_147134351.1">
    <property type="nucleotide sequence ID" value="NZ_BAABIJ010000001.1"/>
</dbReference>
<keyword evidence="6" id="KW-1185">Reference proteome</keyword>
<dbReference type="PANTHER" id="PTHR30466">
    <property type="entry name" value="FLAVIN REDUCTASE"/>
    <property type="match status" value="1"/>
</dbReference>
<evidence type="ECO:0000256" key="1">
    <source>
        <dbReference type="ARBA" id="ARBA00008898"/>
    </source>
</evidence>
<keyword evidence="2" id="KW-0560">Oxidoreductase</keyword>
<dbReference type="SUPFAM" id="SSF50475">
    <property type="entry name" value="FMN-binding split barrel"/>
    <property type="match status" value="1"/>
</dbReference>
<gene>
    <name evidence="5" type="ORF">LX16_1234</name>
</gene>
<dbReference type="EMBL" id="VLLL01000005">
    <property type="protein sequence ID" value="TWJ15523.1"/>
    <property type="molecule type" value="Genomic_DNA"/>
</dbReference>
<dbReference type="SMART" id="SM00903">
    <property type="entry name" value="Flavin_Reduct"/>
    <property type="match status" value="1"/>
</dbReference>
<evidence type="ECO:0000313" key="6">
    <source>
        <dbReference type="Proteomes" id="UP000321617"/>
    </source>
</evidence>
<dbReference type="Gene3D" id="2.30.110.10">
    <property type="entry name" value="Electron Transport, Fmn-binding Protein, Chain A"/>
    <property type="match status" value="1"/>
</dbReference>
<dbReference type="InterPro" id="IPR012349">
    <property type="entry name" value="Split_barrel_FMN-bd"/>
</dbReference>
<dbReference type="AlphaFoldDB" id="A0A562VCA5"/>
<evidence type="ECO:0000313" key="5">
    <source>
        <dbReference type="EMBL" id="TWJ15523.1"/>
    </source>
</evidence>
<dbReference type="Pfam" id="PF01613">
    <property type="entry name" value="Flavin_Reduct"/>
    <property type="match status" value="1"/>
</dbReference>
<reference evidence="5 6" key="1">
    <citation type="journal article" date="2013" name="Stand. Genomic Sci.">
        <title>Genomic Encyclopedia of Type Strains, Phase I: The one thousand microbial genomes (KMG-I) project.</title>
        <authorList>
            <person name="Kyrpides N.C."/>
            <person name="Woyke T."/>
            <person name="Eisen J.A."/>
            <person name="Garrity G."/>
            <person name="Lilburn T.G."/>
            <person name="Beck B.J."/>
            <person name="Whitman W.B."/>
            <person name="Hugenholtz P."/>
            <person name="Klenk H.P."/>
        </authorList>
    </citation>
    <scope>NUCLEOTIDE SEQUENCE [LARGE SCALE GENOMIC DNA]</scope>
    <source>
        <strain evidence="5 6">DSM 45044</strain>
    </source>
</reference>
<dbReference type="InterPro" id="IPR002563">
    <property type="entry name" value="Flavin_Rdtase-like_dom"/>
</dbReference>
<evidence type="ECO:0000259" key="4">
    <source>
        <dbReference type="SMART" id="SM00903"/>
    </source>
</evidence>
<proteinExistence type="inferred from homology"/>
<comment type="similarity">
    <text evidence="1">Belongs to the non-flavoprotein flavin reductase family.</text>
</comment>
<protein>
    <submittedName>
        <fullName evidence="5">Flavin reductase (DIM6/NTAB) family NADH-FMN oxidoreductase RutF</fullName>
    </submittedName>
</protein>
<dbReference type="GO" id="GO:0010181">
    <property type="term" value="F:FMN binding"/>
    <property type="evidence" value="ECO:0007669"/>
    <property type="project" value="InterPro"/>
</dbReference>
<organism evidence="5 6">
    <name type="scientific">Stackebrandtia albiflava</name>
    <dbReference type="NCBI Taxonomy" id="406432"/>
    <lineage>
        <taxon>Bacteria</taxon>
        <taxon>Bacillati</taxon>
        <taxon>Actinomycetota</taxon>
        <taxon>Actinomycetes</taxon>
        <taxon>Glycomycetales</taxon>
        <taxon>Glycomycetaceae</taxon>
        <taxon>Stackebrandtia</taxon>
    </lineage>
</organism>
<dbReference type="PANTHER" id="PTHR30466:SF11">
    <property type="entry name" value="FLAVIN-DEPENDENT MONOOXYGENASE, REDUCTASE SUBUNIT HSAB"/>
    <property type="match status" value="1"/>
</dbReference>
<dbReference type="GO" id="GO:0042602">
    <property type="term" value="F:riboflavin reductase (NADPH) activity"/>
    <property type="evidence" value="ECO:0007669"/>
    <property type="project" value="TreeGrafter"/>
</dbReference>
<sequence>MTLLEPAGVTAPAGADPSRALRRVLGHFATGVTVVTTTDASGAPVGLTVNSFTSVSLRPPMVLWCLQRTSRSRAAFQRSGHYAVNVLAEDQRDLAGRFAGERRHGAGERRHGAGEPGHGADGEPDRFAGVGWQLGVAGQPILDGVSAWLVCRLQGTGIPAGDHIVLFGRVLAHRAGQAPPLVFAHGRYRHLDPRTG</sequence>
<comment type="caution">
    <text evidence="5">The sequence shown here is derived from an EMBL/GenBank/DDBJ whole genome shotgun (WGS) entry which is preliminary data.</text>
</comment>
<evidence type="ECO:0000256" key="3">
    <source>
        <dbReference type="SAM" id="MobiDB-lite"/>
    </source>
</evidence>
<dbReference type="Proteomes" id="UP000321617">
    <property type="component" value="Unassembled WGS sequence"/>
</dbReference>
<dbReference type="OrthoDB" id="9792858at2"/>
<dbReference type="InterPro" id="IPR050268">
    <property type="entry name" value="NADH-dep_flavin_reductase"/>
</dbReference>
<accession>A0A562VCA5</accession>
<feature type="region of interest" description="Disordered" evidence="3">
    <location>
        <begin position="102"/>
        <end position="123"/>
    </location>
</feature>
<feature type="domain" description="Flavin reductase like" evidence="4">
    <location>
        <begin position="25"/>
        <end position="190"/>
    </location>
</feature>
<name>A0A562VCA5_9ACTN</name>